<dbReference type="InterPro" id="IPR025272">
    <property type="entry name" value="SocA_Panacea"/>
</dbReference>
<reference evidence="2 3" key="1">
    <citation type="submission" date="2017-08" db="EMBL/GenBank/DDBJ databases">
        <title>Reclassification of Bisgaard taxon 37 and 44.</title>
        <authorList>
            <person name="Christensen H."/>
        </authorList>
    </citation>
    <scope>NUCLEOTIDE SEQUENCE [LARGE SCALE GENOMIC DNA]</scope>
    <source>
        <strain evidence="2 3">B96_3</strain>
    </source>
</reference>
<proteinExistence type="predicted"/>
<dbReference type="Proteomes" id="UP000265691">
    <property type="component" value="Unassembled WGS sequence"/>
</dbReference>
<feature type="domain" description="Antitoxin SocA-like Panacea" evidence="1">
    <location>
        <begin position="59"/>
        <end position="146"/>
    </location>
</feature>
<accession>A0A3A1Y4S1</accession>
<keyword evidence="3" id="KW-1185">Reference proteome</keyword>
<gene>
    <name evidence="2" type="ORF">CKF54_07370</name>
</gene>
<sequence>MIKKYVFDDVDILATYLYSLKREISPIQLQKALYFLYAFYVGMYYKNEEISELEGDITYPNELFEANFEAWMYGPVIRSVYNHRREGSKFYQDNLDSKVYKDFIENLLKEPYGEEVLKFVDGLFAEISSRSDFSLVERSHQDYSWKDAFATNEKLMPRESIIDEYVKGFRE</sequence>
<organism evidence="2 3">
    <name type="scientific">Psittacicella hinzii</name>
    <dbReference type="NCBI Taxonomy" id="2028575"/>
    <lineage>
        <taxon>Bacteria</taxon>
        <taxon>Pseudomonadati</taxon>
        <taxon>Pseudomonadota</taxon>
        <taxon>Gammaproteobacteria</taxon>
        <taxon>Pasteurellales</taxon>
        <taxon>Psittacicellaceae</taxon>
        <taxon>Psittacicella</taxon>
    </lineage>
</organism>
<dbReference type="RefSeq" id="WP_119525712.1">
    <property type="nucleotide sequence ID" value="NZ_NRHC01000123.1"/>
</dbReference>
<evidence type="ECO:0000313" key="2">
    <source>
        <dbReference type="EMBL" id="RIY31157.1"/>
    </source>
</evidence>
<name>A0A3A1Y4S1_9GAMM</name>
<evidence type="ECO:0000259" key="1">
    <source>
        <dbReference type="Pfam" id="PF13274"/>
    </source>
</evidence>
<protein>
    <recommendedName>
        <fullName evidence="1">Antitoxin SocA-like Panacea domain-containing protein</fullName>
    </recommendedName>
</protein>
<dbReference type="Pfam" id="PF13274">
    <property type="entry name" value="SocA_Panacea"/>
    <property type="match status" value="1"/>
</dbReference>
<dbReference type="AlphaFoldDB" id="A0A3A1Y4S1"/>
<evidence type="ECO:0000313" key="3">
    <source>
        <dbReference type="Proteomes" id="UP000265691"/>
    </source>
</evidence>
<dbReference type="OrthoDB" id="9799173at2"/>
<comment type="caution">
    <text evidence="2">The sequence shown here is derived from an EMBL/GenBank/DDBJ whole genome shotgun (WGS) entry which is preliminary data.</text>
</comment>
<dbReference type="EMBL" id="NRHC01000123">
    <property type="protein sequence ID" value="RIY31157.1"/>
    <property type="molecule type" value="Genomic_DNA"/>
</dbReference>